<dbReference type="Gene3D" id="3.30.9.10">
    <property type="entry name" value="D-Amino Acid Oxidase, subunit A, domain 2"/>
    <property type="match status" value="1"/>
</dbReference>
<evidence type="ECO:0000256" key="4">
    <source>
        <dbReference type="ARBA" id="ARBA00022827"/>
    </source>
</evidence>
<evidence type="ECO:0000313" key="10">
    <source>
        <dbReference type="Proteomes" id="UP001515660"/>
    </source>
</evidence>
<dbReference type="PANTHER" id="PTHR13847:SF280">
    <property type="entry name" value="D-AMINO ACID DEHYDROGENASE"/>
    <property type="match status" value="1"/>
</dbReference>
<keyword evidence="3 7" id="KW-0285">Flavoprotein</keyword>
<dbReference type="Pfam" id="PF01266">
    <property type="entry name" value="DAO"/>
    <property type="match status" value="1"/>
</dbReference>
<comment type="similarity">
    <text evidence="2 7">Belongs to the DadA oxidoreductase family.</text>
</comment>
<sequence length="436" mass="46502">MVMKIVVLGAGVIGVTSAWYLARAGHEVTVIDRQPAAGLETSFANAGEISPGYASPWAAPGIPLKALKWMFMEHAPLIVQPRPDWAKISWLARMLMNCTAEAYAVNKSRMVRLAEYSRDCLIELRAETGIAYDERQKGTLQLFRSEKQVTAAEKDIAVLKADGVAFEVLDPAACIAAEPGLAGARHKIAGGLRLPGDETGDCLKFTQSLAAMAEAAGVTFRHGVRIDRLEAEGDRIAAVHTSEGRVTADAFVVALGSHSPQLVREFGIRLPVYPVKGYSITVPIVDEARAPVSTVMDETHKIAITRLGDRIRVGGMAEIAGFDTSLKAKRQATLTHSIEDLFGGAGDQSRASFWAGLRPMTPDGTPIIGRSPLANLFLNTGHGTLGWTMAAGSGKVLADIVSGRQAEIDTAGLGYARYLRTPRAARPQLGKAALPA</sequence>
<dbReference type="SUPFAM" id="SSF51905">
    <property type="entry name" value="FAD/NAD(P)-binding domain"/>
    <property type="match status" value="1"/>
</dbReference>
<evidence type="ECO:0000256" key="7">
    <source>
        <dbReference type="HAMAP-Rule" id="MF_01202"/>
    </source>
</evidence>
<organism evidence="9 10">
    <name type="scientific">Rhodobacter calidifons</name>
    <dbReference type="NCBI Taxonomy" id="2715277"/>
    <lineage>
        <taxon>Bacteria</taxon>
        <taxon>Pseudomonadati</taxon>
        <taxon>Pseudomonadota</taxon>
        <taxon>Alphaproteobacteria</taxon>
        <taxon>Rhodobacterales</taxon>
        <taxon>Rhodobacter group</taxon>
        <taxon>Rhodobacter</taxon>
    </lineage>
</organism>
<comment type="catalytic activity">
    <reaction evidence="6 7">
        <text>a D-alpha-amino acid + A + H2O = a 2-oxocarboxylate + AH2 + NH4(+)</text>
        <dbReference type="Rhea" id="RHEA:18125"/>
        <dbReference type="ChEBI" id="CHEBI:13193"/>
        <dbReference type="ChEBI" id="CHEBI:15377"/>
        <dbReference type="ChEBI" id="CHEBI:17499"/>
        <dbReference type="ChEBI" id="CHEBI:28938"/>
        <dbReference type="ChEBI" id="CHEBI:35179"/>
        <dbReference type="ChEBI" id="CHEBI:59871"/>
    </reaction>
</comment>
<dbReference type="InterPro" id="IPR006076">
    <property type="entry name" value="FAD-dep_OxRdtase"/>
</dbReference>
<gene>
    <name evidence="7" type="primary">dadA</name>
    <name evidence="9" type="ORF">G8O29_06950</name>
</gene>
<dbReference type="NCBIfam" id="NF001933">
    <property type="entry name" value="PRK00711.1"/>
    <property type="match status" value="1"/>
</dbReference>
<evidence type="ECO:0000256" key="6">
    <source>
        <dbReference type="ARBA" id="ARBA00047884"/>
    </source>
</evidence>
<reference evidence="9 10" key="1">
    <citation type="journal article" date="2022" name="Microorganisms">
        <title>Genome Sequence and Characterization of a Xanthorhodopsin-Containing, Aerobic Anoxygenic Phototrophic Rhodobacter Species, Isolated from Mesophilic Conditions at Yellowstone National Park.</title>
        <authorList>
            <person name="Kyndt J.A."/>
            <person name="Robertson S."/>
            <person name="Shoffstall I.B."/>
            <person name="Ramaley R.F."/>
            <person name="Meyer T.E."/>
        </authorList>
    </citation>
    <scope>NUCLEOTIDE SEQUENCE [LARGE SCALE GENOMIC DNA]</scope>
    <source>
        <strain evidence="9 10">M37P</strain>
    </source>
</reference>
<dbReference type="EMBL" id="JAANHS010000004">
    <property type="protein sequence ID" value="NHB76477.1"/>
    <property type="molecule type" value="Genomic_DNA"/>
</dbReference>
<feature type="binding site" evidence="7">
    <location>
        <begin position="5"/>
        <end position="19"/>
    </location>
    <ligand>
        <name>FAD</name>
        <dbReference type="ChEBI" id="CHEBI:57692"/>
    </ligand>
</feature>
<keyword evidence="5 7" id="KW-0560">Oxidoreductase</keyword>
<dbReference type="InterPro" id="IPR023080">
    <property type="entry name" value="DadA"/>
</dbReference>
<dbReference type="HAMAP" id="MF_01202">
    <property type="entry name" value="DadA"/>
    <property type="match status" value="1"/>
</dbReference>
<comment type="caution">
    <text evidence="9">The sequence shown here is derived from an EMBL/GenBank/DDBJ whole genome shotgun (WGS) entry which is preliminary data.</text>
</comment>
<evidence type="ECO:0000313" key="9">
    <source>
        <dbReference type="EMBL" id="NHB76477.1"/>
    </source>
</evidence>
<feature type="domain" description="FAD dependent oxidoreductase" evidence="8">
    <location>
        <begin position="4"/>
        <end position="399"/>
    </location>
</feature>
<keyword evidence="10" id="KW-1185">Reference proteome</keyword>
<evidence type="ECO:0000256" key="1">
    <source>
        <dbReference type="ARBA" id="ARBA00001974"/>
    </source>
</evidence>
<accession>A0ABX0G671</accession>
<protein>
    <recommendedName>
        <fullName evidence="7">D-amino acid dehydrogenase</fullName>
        <ecNumber evidence="7">1.4.99.-</ecNumber>
    </recommendedName>
</protein>
<name>A0ABX0G671_9RHOB</name>
<evidence type="ECO:0000256" key="2">
    <source>
        <dbReference type="ARBA" id="ARBA00009410"/>
    </source>
</evidence>
<dbReference type="EC" id="1.4.99.-" evidence="7"/>
<evidence type="ECO:0000259" key="8">
    <source>
        <dbReference type="Pfam" id="PF01266"/>
    </source>
</evidence>
<dbReference type="PANTHER" id="PTHR13847">
    <property type="entry name" value="SARCOSINE DEHYDROGENASE-RELATED"/>
    <property type="match status" value="1"/>
</dbReference>
<proteinExistence type="inferred from homology"/>
<dbReference type="Proteomes" id="UP001515660">
    <property type="component" value="Unassembled WGS sequence"/>
</dbReference>
<comment type="cofactor">
    <cofactor evidence="1 7">
        <name>FAD</name>
        <dbReference type="ChEBI" id="CHEBI:57692"/>
    </cofactor>
</comment>
<keyword evidence="4 7" id="KW-0274">FAD</keyword>
<dbReference type="InterPro" id="IPR036188">
    <property type="entry name" value="FAD/NAD-bd_sf"/>
</dbReference>
<dbReference type="Gene3D" id="3.50.50.60">
    <property type="entry name" value="FAD/NAD(P)-binding domain"/>
    <property type="match status" value="2"/>
</dbReference>
<dbReference type="SUPFAM" id="SSF54373">
    <property type="entry name" value="FAD-linked reductases, C-terminal domain"/>
    <property type="match status" value="1"/>
</dbReference>
<comment type="function">
    <text evidence="7">Oxidative deamination of D-amino acids.</text>
</comment>
<evidence type="ECO:0000256" key="3">
    <source>
        <dbReference type="ARBA" id="ARBA00022630"/>
    </source>
</evidence>
<evidence type="ECO:0000256" key="5">
    <source>
        <dbReference type="ARBA" id="ARBA00023002"/>
    </source>
</evidence>